<feature type="domain" description="Glycoside hydrolase family 29 N-terminal" evidence="9">
    <location>
        <begin position="16"/>
        <end position="335"/>
    </location>
</feature>
<comment type="similarity">
    <text evidence="2">Belongs to the glycosyl hydrolase 29 family.</text>
</comment>
<feature type="signal peptide" evidence="8">
    <location>
        <begin position="1"/>
        <end position="21"/>
    </location>
</feature>
<proteinExistence type="inferred from homology"/>
<evidence type="ECO:0000256" key="6">
    <source>
        <dbReference type="ARBA" id="ARBA00023295"/>
    </source>
</evidence>
<dbReference type="OrthoDB" id="107551at2"/>
<sequence>MNKKTLLSFLFLLVFHQTNKAQESKSRDKNNAKKMEWFTDAKLGIFIHWGIYSVNGISESWAFFNNYISHDNYMKQLDGFNASGYKPEEWVKLIKESGAKYSVITTKHHDGVSLWDTKAPNATTTIKHSAAKKDLISPFVKALKASGLKTGLYFSLPDWSYTDYDGFTREHKRYKLGEEPKRWNKFLNYYHKQLDELSSNFRPDLVWFDGDWEHSGEEWQAQKVLKGLRSYNPDIIINSRLNGHGDYETPEQGIPVVKPAGDYWELCYTMNDSWGYQPYDYKYKSPNMIIRTLVDCISMGGNLLLDIGPKADGTIPDQQVKILKGLARWTQKHGEAIYGTRAGIPTGHFNGKTSLSKDRRTLYLYADWAPYDGIFYLKGIGSKVKSAKIVGSNTNVDIRKSGTDLVLKIAESSVDADVTVLALQFDEPLKLDQKTSIKVNLSEKKKTSAKEQVTEIADAMQDGNNPFLNTKLAIDGLGFEAEKKTLNPEVYSWITKNAESLFQTGKGLPEGHYQGNSALSADKKTVYLFVEGKPTGPIALKGVKNKIARIRIVGEGTMMEPEIYNKLYWSAIPGIIYIPVPEDRLDKNLTVIAVLLDGPLDLYREKVGAIESNL</sequence>
<dbReference type="Gene3D" id="3.20.20.80">
    <property type="entry name" value="Glycosidases"/>
    <property type="match status" value="1"/>
</dbReference>
<evidence type="ECO:0000256" key="8">
    <source>
        <dbReference type="SAM" id="SignalP"/>
    </source>
</evidence>
<feature type="site" description="May be important for catalysis" evidence="7">
    <location>
        <position position="267"/>
    </location>
</feature>
<evidence type="ECO:0000256" key="7">
    <source>
        <dbReference type="PIRSR" id="PIRSR001092-1"/>
    </source>
</evidence>
<keyword evidence="11" id="KW-1185">Reference proteome</keyword>
<evidence type="ECO:0000256" key="3">
    <source>
        <dbReference type="ARBA" id="ARBA00012662"/>
    </source>
</evidence>
<evidence type="ECO:0000256" key="1">
    <source>
        <dbReference type="ARBA" id="ARBA00004071"/>
    </source>
</evidence>
<accession>A0A1D7QJL3</accession>
<dbReference type="SMART" id="SM00812">
    <property type="entry name" value="Alpha_L_fucos"/>
    <property type="match status" value="1"/>
</dbReference>
<comment type="function">
    <text evidence="1">Alpha-L-fucosidase is responsible for hydrolyzing the alpha-1,6-linked fucose joined to the reducing-end N-acetylglucosamine of the carbohydrate moieties of glycoproteins.</text>
</comment>
<dbReference type="EMBL" id="CP017141">
    <property type="protein sequence ID" value="AOM78820.1"/>
    <property type="molecule type" value="Genomic_DNA"/>
</dbReference>
<evidence type="ECO:0000256" key="4">
    <source>
        <dbReference type="ARBA" id="ARBA00022729"/>
    </source>
</evidence>
<reference evidence="10 11" key="1">
    <citation type="submission" date="2016-08" db="EMBL/GenBank/DDBJ databases">
        <authorList>
            <person name="Seilhamer J.J."/>
        </authorList>
    </citation>
    <scope>NUCLEOTIDE SEQUENCE [LARGE SCALE GENOMIC DNA]</scope>
    <source>
        <strain evidence="10 11">DX4</strain>
    </source>
</reference>
<dbReference type="Pfam" id="PF01120">
    <property type="entry name" value="Alpha_L_fucos"/>
    <property type="match status" value="1"/>
</dbReference>
<dbReference type="GO" id="GO:0016139">
    <property type="term" value="P:glycoside catabolic process"/>
    <property type="evidence" value="ECO:0007669"/>
    <property type="project" value="TreeGrafter"/>
</dbReference>
<keyword evidence="5" id="KW-0378">Hydrolase</keyword>
<dbReference type="PIRSF" id="PIRSF001092">
    <property type="entry name" value="Alpha-L-fucosidase"/>
    <property type="match status" value="1"/>
</dbReference>
<keyword evidence="4 8" id="KW-0732">Signal</keyword>
<organism evidence="10 11">
    <name type="scientific">Pedobacter steynii</name>
    <dbReference type="NCBI Taxonomy" id="430522"/>
    <lineage>
        <taxon>Bacteria</taxon>
        <taxon>Pseudomonadati</taxon>
        <taxon>Bacteroidota</taxon>
        <taxon>Sphingobacteriia</taxon>
        <taxon>Sphingobacteriales</taxon>
        <taxon>Sphingobacteriaceae</taxon>
        <taxon>Pedobacter</taxon>
    </lineage>
</organism>
<dbReference type="KEGG" id="psty:BFS30_17560"/>
<dbReference type="Proteomes" id="UP000094313">
    <property type="component" value="Chromosome"/>
</dbReference>
<dbReference type="AlphaFoldDB" id="A0A1D7QJL3"/>
<evidence type="ECO:0000256" key="5">
    <source>
        <dbReference type="ARBA" id="ARBA00022801"/>
    </source>
</evidence>
<keyword evidence="6" id="KW-0326">Glycosidase</keyword>
<dbReference type="PANTHER" id="PTHR10030:SF37">
    <property type="entry name" value="ALPHA-L-FUCOSIDASE-RELATED"/>
    <property type="match status" value="1"/>
</dbReference>
<dbReference type="InterPro" id="IPR057739">
    <property type="entry name" value="Glyco_hydro_29_N"/>
</dbReference>
<dbReference type="EC" id="3.2.1.51" evidence="3"/>
<dbReference type="GO" id="GO:0006004">
    <property type="term" value="P:fucose metabolic process"/>
    <property type="evidence" value="ECO:0007669"/>
    <property type="project" value="InterPro"/>
</dbReference>
<evidence type="ECO:0000313" key="11">
    <source>
        <dbReference type="Proteomes" id="UP000094313"/>
    </source>
</evidence>
<protein>
    <recommendedName>
        <fullName evidence="3">alpha-L-fucosidase</fullName>
        <ecNumber evidence="3">3.2.1.51</ecNumber>
    </recommendedName>
</protein>
<evidence type="ECO:0000313" key="10">
    <source>
        <dbReference type="EMBL" id="AOM78820.1"/>
    </source>
</evidence>
<dbReference type="SUPFAM" id="SSF51445">
    <property type="entry name" value="(Trans)glycosidases"/>
    <property type="match status" value="1"/>
</dbReference>
<dbReference type="InterPro" id="IPR000933">
    <property type="entry name" value="Glyco_hydro_29"/>
</dbReference>
<dbReference type="RefSeq" id="WP_069380484.1">
    <property type="nucleotide sequence ID" value="NZ_CP017141.1"/>
</dbReference>
<dbReference type="InterPro" id="IPR016286">
    <property type="entry name" value="FUC_metazoa-typ"/>
</dbReference>
<name>A0A1D7QJL3_9SPHI</name>
<evidence type="ECO:0000259" key="9">
    <source>
        <dbReference type="Pfam" id="PF01120"/>
    </source>
</evidence>
<dbReference type="PANTHER" id="PTHR10030">
    <property type="entry name" value="ALPHA-L-FUCOSIDASE"/>
    <property type="match status" value="1"/>
</dbReference>
<dbReference type="InterPro" id="IPR017853">
    <property type="entry name" value="GH"/>
</dbReference>
<dbReference type="GO" id="GO:0005764">
    <property type="term" value="C:lysosome"/>
    <property type="evidence" value="ECO:0007669"/>
    <property type="project" value="TreeGrafter"/>
</dbReference>
<evidence type="ECO:0000256" key="2">
    <source>
        <dbReference type="ARBA" id="ARBA00007951"/>
    </source>
</evidence>
<dbReference type="GO" id="GO:0004560">
    <property type="term" value="F:alpha-L-fucosidase activity"/>
    <property type="evidence" value="ECO:0007669"/>
    <property type="project" value="InterPro"/>
</dbReference>
<gene>
    <name evidence="10" type="ORF">BFS30_17560</name>
</gene>
<dbReference type="PRINTS" id="PR00741">
    <property type="entry name" value="GLHYDRLASE29"/>
</dbReference>
<feature type="chain" id="PRO_5009098803" description="alpha-L-fucosidase" evidence="8">
    <location>
        <begin position="22"/>
        <end position="614"/>
    </location>
</feature>